<organism evidence="1 2">
    <name type="scientific">Mucilaginibacter jinjuensis</name>
    <dbReference type="NCBI Taxonomy" id="1176721"/>
    <lineage>
        <taxon>Bacteria</taxon>
        <taxon>Pseudomonadati</taxon>
        <taxon>Bacteroidota</taxon>
        <taxon>Sphingobacteriia</taxon>
        <taxon>Sphingobacteriales</taxon>
        <taxon>Sphingobacteriaceae</taxon>
        <taxon>Mucilaginibacter</taxon>
    </lineage>
</organism>
<dbReference type="RefSeq" id="WP_273632109.1">
    <property type="nucleotide sequence ID" value="NZ_CP117167.1"/>
</dbReference>
<reference evidence="1 2" key="1">
    <citation type="submission" date="2023-02" db="EMBL/GenBank/DDBJ databases">
        <title>Genome sequence of Mucilaginibacter jinjuensis strain KACC 16571.</title>
        <authorList>
            <person name="Kim S."/>
            <person name="Heo J."/>
            <person name="Kwon S.-W."/>
        </authorList>
    </citation>
    <scope>NUCLEOTIDE SEQUENCE [LARGE SCALE GENOMIC DNA]</scope>
    <source>
        <strain evidence="1 2">KACC 16571</strain>
    </source>
</reference>
<evidence type="ECO:0000313" key="1">
    <source>
        <dbReference type="EMBL" id="WCT13802.1"/>
    </source>
</evidence>
<accession>A0ABY7TBR0</accession>
<evidence type="ECO:0008006" key="3">
    <source>
        <dbReference type="Google" id="ProtNLM"/>
    </source>
</evidence>
<sequence length="50" mass="5755">MENSRKYDDWFDELSEEQQKEVLEGLAQADNGEIISHEEAIGLFGKWGLV</sequence>
<evidence type="ECO:0000313" key="2">
    <source>
        <dbReference type="Proteomes" id="UP001216139"/>
    </source>
</evidence>
<proteinExistence type="predicted"/>
<keyword evidence="2" id="KW-1185">Reference proteome</keyword>
<name>A0ABY7TBR0_9SPHI</name>
<dbReference type="EMBL" id="CP117167">
    <property type="protein sequence ID" value="WCT13802.1"/>
    <property type="molecule type" value="Genomic_DNA"/>
</dbReference>
<dbReference type="Proteomes" id="UP001216139">
    <property type="component" value="Chromosome"/>
</dbReference>
<protein>
    <recommendedName>
        <fullName evidence="3">Antitoxin ParD1/3/4</fullName>
    </recommendedName>
</protein>
<gene>
    <name evidence="1" type="ORF">PQO05_07620</name>
</gene>